<name>A0A0D5LL37_MAREN</name>
<dbReference type="OrthoDB" id="9784339at2"/>
<keyword evidence="3" id="KW-0378">Hydrolase</keyword>
<comment type="similarity">
    <text evidence="1">Belongs to the low molecular weight phosphotyrosine protein phosphatase family.</text>
</comment>
<dbReference type="CDD" id="cd16343">
    <property type="entry name" value="LMWPTP"/>
    <property type="match status" value="1"/>
</dbReference>
<proteinExistence type="inferred from homology"/>
<dbReference type="PANTHER" id="PTHR11717:SF7">
    <property type="entry name" value="LOW MOLECULAR WEIGHT PHOSPHOTYROSINE PROTEIN PHOSPHATASE"/>
    <property type="match status" value="1"/>
</dbReference>
<dbReference type="KEGG" id="mey:TM49_03060"/>
<dbReference type="EMBL" id="CP010803">
    <property type="protein sequence ID" value="AJY44894.1"/>
    <property type="molecule type" value="Genomic_DNA"/>
</dbReference>
<dbReference type="SMART" id="SM00226">
    <property type="entry name" value="LMWPc"/>
    <property type="match status" value="1"/>
</dbReference>
<evidence type="ECO:0000256" key="2">
    <source>
        <dbReference type="ARBA" id="ARBA00013064"/>
    </source>
</evidence>
<dbReference type="HOGENOM" id="CLU_071415_2_2_5"/>
<dbReference type="InterPro" id="IPR017867">
    <property type="entry name" value="Tyr_phospatase_low_mol_wt"/>
</dbReference>
<dbReference type="PANTHER" id="PTHR11717">
    <property type="entry name" value="LOW MOLECULAR WEIGHT PROTEIN TYROSINE PHOSPHATASE"/>
    <property type="match status" value="1"/>
</dbReference>
<dbReference type="InterPro" id="IPR050438">
    <property type="entry name" value="LMW_PTPase"/>
</dbReference>
<dbReference type="RefSeq" id="WP_045679486.1">
    <property type="nucleotide sequence ID" value="NZ_CP010803.1"/>
</dbReference>
<dbReference type="PRINTS" id="PR00719">
    <property type="entry name" value="LMWPTPASE"/>
</dbReference>
<dbReference type="Gene3D" id="3.40.50.2300">
    <property type="match status" value="1"/>
</dbReference>
<evidence type="ECO:0000259" key="6">
    <source>
        <dbReference type="SMART" id="SM00226"/>
    </source>
</evidence>
<sequence length="163" mass="17295">MAHPEKSSVLFVCTGNICRSPLAEGIFRHLAETAGVADDFVIASAGTGGWHEGEAPDPRSRAIAAKHGIDISAQRARKIVASDFQRFGLVLGMDGDNMAVLRRMAGTNAAATVALFSDYTLSIRKDVPDPYYGGADGFDNVYHMLFTGCQSLLSKLQASSIGS</sequence>
<organism evidence="7 8">
    <name type="scientific">Martelella endophytica</name>
    <dbReference type="NCBI Taxonomy" id="1486262"/>
    <lineage>
        <taxon>Bacteria</taxon>
        <taxon>Pseudomonadati</taxon>
        <taxon>Pseudomonadota</taxon>
        <taxon>Alphaproteobacteria</taxon>
        <taxon>Hyphomicrobiales</taxon>
        <taxon>Aurantimonadaceae</taxon>
        <taxon>Martelella</taxon>
    </lineage>
</organism>
<dbReference type="GO" id="GO:0004725">
    <property type="term" value="F:protein tyrosine phosphatase activity"/>
    <property type="evidence" value="ECO:0007669"/>
    <property type="project" value="UniProtKB-EC"/>
</dbReference>
<dbReference type="SUPFAM" id="SSF52788">
    <property type="entry name" value="Phosphotyrosine protein phosphatases I"/>
    <property type="match status" value="1"/>
</dbReference>
<evidence type="ECO:0000256" key="4">
    <source>
        <dbReference type="ARBA" id="ARBA00022912"/>
    </source>
</evidence>
<evidence type="ECO:0000313" key="7">
    <source>
        <dbReference type="EMBL" id="AJY44894.1"/>
    </source>
</evidence>
<feature type="active site" description="Proton donor" evidence="5">
    <location>
        <position position="129"/>
    </location>
</feature>
<gene>
    <name evidence="7" type="ORF">TM49_03060</name>
</gene>
<dbReference type="STRING" id="1486262.TM49_03060"/>
<dbReference type="InterPro" id="IPR023485">
    <property type="entry name" value="Ptyr_pPase"/>
</dbReference>
<evidence type="ECO:0000313" key="8">
    <source>
        <dbReference type="Proteomes" id="UP000032611"/>
    </source>
</evidence>
<accession>A0A0D5LL37</accession>
<feature type="active site" description="Nucleophile" evidence="5">
    <location>
        <position position="13"/>
    </location>
</feature>
<reference evidence="7 8" key="1">
    <citation type="journal article" date="2015" name="Genome Announc.">
        <title>Complete genome sequence of Martelella endophytica YC6887, which has antifungal activity associated with a halophyte.</title>
        <authorList>
            <person name="Khan A."/>
            <person name="Khan H."/>
            <person name="Chung E.J."/>
            <person name="Hossain M.T."/>
            <person name="Chung Y.R."/>
        </authorList>
    </citation>
    <scope>NUCLEOTIDE SEQUENCE [LARGE SCALE GENOMIC DNA]</scope>
    <source>
        <strain evidence="7">YC6887</strain>
    </source>
</reference>
<evidence type="ECO:0000256" key="3">
    <source>
        <dbReference type="ARBA" id="ARBA00022801"/>
    </source>
</evidence>
<feature type="domain" description="Phosphotyrosine protein phosphatase I" evidence="6">
    <location>
        <begin position="7"/>
        <end position="155"/>
    </location>
</feature>
<dbReference type="InterPro" id="IPR036196">
    <property type="entry name" value="Ptyr_pPase_sf"/>
</dbReference>
<feature type="active site" evidence="5">
    <location>
        <position position="19"/>
    </location>
</feature>
<evidence type="ECO:0000256" key="5">
    <source>
        <dbReference type="PIRSR" id="PIRSR617867-1"/>
    </source>
</evidence>
<dbReference type="Proteomes" id="UP000032611">
    <property type="component" value="Chromosome"/>
</dbReference>
<evidence type="ECO:0000256" key="1">
    <source>
        <dbReference type="ARBA" id="ARBA00011063"/>
    </source>
</evidence>
<dbReference type="Pfam" id="PF01451">
    <property type="entry name" value="LMWPc"/>
    <property type="match status" value="1"/>
</dbReference>
<dbReference type="AlphaFoldDB" id="A0A0D5LL37"/>
<dbReference type="EC" id="3.1.3.48" evidence="2"/>
<keyword evidence="8" id="KW-1185">Reference proteome</keyword>
<keyword evidence="4" id="KW-0904">Protein phosphatase</keyword>
<protein>
    <recommendedName>
        <fullName evidence="2">protein-tyrosine-phosphatase</fullName>
        <ecNumber evidence="2">3.1.3.48</ecNumber>
    </recommendedName>
</protein>